<dbReference type="Gene3D" id="1.10.510.10">
    <property type="entry name" value="Transferase(Phosphotransferase) domain 1"/>
    <property type="match status" value="1"/>
</dbReference>
<dbReference type="EnsemblPlants" id="OB02G22780.1">
    <property type="protein sequence ID" value="OB02G22780.1"/>
    <property type="gene ID" value="OB02G22780"/>
</dbReference>
<dbReference type="GO" id="GO:0007165">
    <property type="term" value="P:signal transduction"/>
    <property type="evidence" value="ECO:0007669"/>
    <property type="project" value="TreeGrafter"/>
</dbReference>
<dbReference type="SUPFAM" id="SSF56112">
    <property type="entry name" value="Protein kinase-like (PK-like)"/>
    <property type="match status" value="1"/>
</dbReference>
<sequence>MLHHVAHSTDVPETPSWLSAEGKDFLARCLVRDPAKRWTAEQLLEHPFVSSAASNPTPNSKAAQIEHRVSPKSILDQRPWEDTSTDSDTTVCDGELGRGGRATTWPKRWGEVRCMRCGCWRPATAIDGRKGKQRDYGRELNGRVLFPAKPDDGWLSGCLDPRFF</sequence>
<dbReference type="GO" id="GO:0005524">
    <property type="term" value="F:ATP binding"/>
    <property type="evidence" value="ECO:0007669"/>
    <property type="project" value="InterPro"/>
</dbReference>
<dbReference type="InterPro" id="IPR000719">
    <property type="entry name" value="Prot_kinase_dom"/>
</dbReference>
<dbReference type="InterPro" id="IPR052751">
    <property type="entry name" value="Plant_MAPKKK"/>
</dbReference>
<dbReference type="AlphaFoldDB" id="J3LCB1"/>
<keyword evidence="4" id="KW-1185">Reference proteome</keyword>
<feature type="region of interest" description="Disordered" evidence="1">
    <location>
        <begin position="49"/>
        <end position="89"/>
    </location>
</feature>
<protein>
    <recommendedName>
        <fullName evidence="2">Protein kinase domain-containing protein</fullName>
    </recommendedName>
</protein>
<feature type="domain" description="Protein kinase" evidence="2">
    <location>
        <begin position="1"/>
        <end position="49"/>
    </location>
</feature>
<proteinExistence type="predicted"/>
<accession>J3LCB1</accession>
<dbReference type="PROSITE" id="PS50011">
    <property type="entry name" value="PROTEIN_KINASE_DOM"/>
    <property type="match status" value="1"/>
</dbReference>
<organism evidence="3">
    <name type="scientific">Oryza brachyantha</name>
    <name type="common">malo sina</name>
    <dbReference type="NCBI Taxonomy" id="4533"/>
    <lineage>
        <taxon>Eukaryota</taxon>
        <taxon>Viridiplantae</taxon>
        <taxon>Streptophyta</taxon>
        <taxon>Embryophyta</taxon>
        <taxon>Tracheophyta</taxon>
        <taxon>Spermatophyta</taxon>
        <taxon>Magnoliopsida</taxon>
        <taxon>Liliopsida</taxon>
        <taxon>Poales</taxon>
        <taxon>Poaceae</taxon>
        <taxon>BOP clade</taxon>
        <taxon>Oryzoideae</taxon>
        <taxon>Oryzeae</taxon>
        <taxon>Oryzinae</taxon>
        <taxon>Oryza</taxon>
    </lineage>
</organism>
<dbReference type="InterPro" id="IPR011009">
    <property type="entry name" value="Kinase-like_dom_sf"/>
</dbReference>
<dbReference type="Proteomes" id="UP000006038">
    <property type="component" value="Unassembled WGS sequence"/>
</dbReference>
<dbReference type="PANTHER" id="PTHR48011">
    <property type="entry name" value="CCR4-NOT TRANSCRIPTIONAL COMPLEX SUBUNIT CAF120-RELATED"/>
    <property type="match status" value="1"/>
</dbReference>
<evidence type="ECO:0000256" key="1">
    <source>
        <dbReference type="SAM" id="MobiDB-lite"/>
    </source>
</evidence>
<name>J3LCB1_ORYBR</name>
<dbReference type="STRING" id="4533.J3LCB1"/>
<evidence type="ECO:0000313" key="4">
    <source>
        <dbReference type="Proteomes" id="UP000006038"/>
    </source>
</evidence>
<feature type="compositionally biased region" description="Polar residues" evidence="1">
    <location>
        <begin position="51"/>
        <end position="62"/>
    </location>
</feature>
<evidence type="ECO:0000313" key="3">
    <source>
        <dbReference type="EnsemblPlants" id="OB02G22780.1"/>
    </source>
</evidence>
<reference evidence="3" key="1">
    <citation type="submission" date="2013-04" db="UniProtKB">
        <authorList>
            <consortium name="EnsemblPlants"/>
        </authorList>
    </citation>
    <scope>IDENTIFICATION</scope>
</reference>
<dbReference type="eggNOG" id="KOG0198">
    <property type="taxonomic scope" value="Eukaryota"/>
</dbReference>
<evidence type="ECO:0000259" key="2">
    <source>
        <dbReference type="PROSITE" id="PS50011"/>
    </source>
</evidence>
<dbReference type="HOGENOM" id="CLU_1621550_0_0_1"/>
<dbReference type="PANTHER" id="PTHR48011:SF4">
    <property type="entry name" value="MITOGEN-ACTIVATED PROTEIN KINASE KINASE KINASE 19"/>
    <property type="match status" value="1"/>
</dbReference>
<dbReference type="GO" id="GO:0004672">
    <property type="term" value="F:protein kinase activity"/>
    <property type="evidence" value="ECO:0007669"/>
    <property type="project" value="InterPro"/>
</dbReference>
<dbReference type="Gramene" id="OB02G22780.1">
    <property type="protein sequence ID" value="OB02G22780.1"/>
    <property type="gene ID" value="OB02G22780"/>
</dbReference>